<feature type="region of interest" description="Disordered" evidence="1">
    <location>
        <begin position="134"/>
        <end position="165"/>
    </location>
</feature>
<dbReference type="GeneID" id="31357179"/>
<evidence type="ECO:0000313" key="2">
    <source>
        <dbReference type="EMBL" id="EFA84660.1"/>
    </source>
</evidence>
<name>D3B036_HETP5</name>
<feature type="compositionally biased region" description="Low complexity" evidence="1">
    <location>
        <begin position="134"/>
        <end position="152"/>
    </location>
</feature>
<dbReference type="InParanoid" id="D3B036"/>
<dbReference type="Proteomes" id="UP000001396">
    <property type="component" value="Unassembled WGS sequence"/>
</dbReference>
<dbReference type="PANTHER" id="PTHR32142">
    <property type="entry name" value="B BOX-TYPE DOMAIN-CONTAINING PROTEIN-RELATED"/>
    <property type="match status" value="1"/>
</dbReference>
<dbReference type="EMBL" id="ADBJ01000008">
    <property type="protein sequence ID" value="EFA84660.1"/>
    <property type="molecule type" value="Genomic_DNA"/>
</dbReference>
<accession>D3B036</accession>
<evidence type="ECO:0000256" key="1">
    <source>
        <dbReference type="SAM" id="MobiDB-lite"/>
    </source>
</evidence>
<feature type="compositionally biased region" description="Basic and acidic residues" evidence="1">
    <location>
        <begin position="153"/>
        <end position="162"/>
    </location>
</feature>
<feature type="compositionally biased region" description="Low complexity" evidence="1">
    <location>
        <begin position="26"/>
        <end position="36"/>
    </location>
</feature>
<dbReference type="AlphaFoldDB" id="D3B036"/>
<dbReference type="RefSeq" id="XP_020436773.1">
    <property type="nucleotide sequence ID" value="XM_020572656.1"/>
</dbReference>
<reference evidence="2 3" key="1">
    <citation type="journal article" date="2011" name="Genome Res.">
        <title>Phylogeny-wide analysis of social amoeba genomes highlights ancient origins for complex intercellular communication.</title>
        <authorList>
            <person name="Heidel A.J."/>
            <person name="Lawal H.M."/>
            <person name="Felder M."/>
            <person name="Schilde C."/>
            <person name="Helps N.R."/>
            <person name="Tunggal B."/>
            <person name="Rivero F."/>
            <person name="John U."/>
            <person name="Schleicher M."/>
            <person name="Eichinger L."/>
            <person name="Platzer M."/>
            <person name="Noegel A.A."/>
            <person name="Schaap P."/>
            <person name="Gloeckner G."/>
        </authorList>
    </citation>
    <scope>NUCLEOTIDE SEQUENCE [LARGE SCALE GENOMIC DNA]</scope>
    <source>
        <strain evidence="3">ATCC 26659 / Pp 5 / PN500</strain>
    </source>
</reference>
<keyword evidence="3" id="KW-1185">Reference proteome</keyword>
<gene>
    <name evidence="2" type="ORF">PPL_01650</name>
</gene>
<feature type="compositionally biased region" description="Basic and acidic residues" evidence="1">
    <location>
        <begin position="13"/>
        <end position="23"/>
    </location>
</feature>
<evidence type="ECO:0000313" key="3">
    <source>
        <dbReference type="Proteomes" id="UP000001396"/>
    </source>
</evidence>
<organism evidence="2 3">
    <name type="scientific">Heterostelium pallidum (strain ATCC 26659 / Pp 5 / PN500)</name>
    <name type="common">Cellular slime mold</name>
    <name type="synonym">Polysphondylium pallidum</name>
    <dbReference type="NCBI Taxonomy" id="670386"/>
    <lineage>
        <taxon>Eukaryota</taxon>
        <taxon>Amoebozoa</taxon>
        <taxon>Evosea</taxon>
        <taxon>Eumycetozoa</taxon>
        <taxon>Dictyostelia</taxon>
        <taxon>Acytosteliales</taxon>
        <taxon>Acytosteliaceae</taxon>
        <taxon>Heterostelium</taxon>
    </lineage>
</organism>
<proteinExistence type="predicted"/>
<protein>
    <submittedName>
        <fullName evidence="2">Uncharacterized protein</fullName>
    </submittedName>
</protein>
<sequence>MESFQKISMIETDNNHKVTKDNEPLDSNNINNIVDKSNNTHNDKDIDIDIKIEHTEIIENNIFSVDQNNDKEVIIIDKKDNNQSEVVVVVESNNDVDKDKDKEEINEIKDVNNNNNNNIDLENDKESIVKIENSETIDNNNNNSSSNSNSNVDNDKDDKDNKVNNNDDIIEININNESNVDNNNNNETSYNKDIVLKVVDDKDEKKRLYNNIHHQDPIYTVLKQKVLFKLIVSKMKRYAVPYFAPGYKYHNFNCLSVIVDKSRFNLIPYRLKLNHPITVTPSAITSFVRKCKDINIFRLIYKEKREYFLEPHLLYVAIDNGSLEIFRILAKQVYPVKFSRSFNYSLYRSKNKNIIGYARKRSSTRMPYTGIIARSCNLELIGKMFPGYVWNNHQAVSSMLKYQRDNPDRNIDAILDTMIHFAPKNFGNIDKIEVYETAMRNVRESFDTALSLGIVCSTLMIPTPLVLAVFELASRFAIHFDHPPSGHCRWFEEVIKYCDAGIIPYVSNRNTHATYRAIMQFGTVDQLKTFFMLHPNFTRIGLYRGKNNFEMIQFIMAKFPNFRKYGQYSYVSSLKVLDTAGPDVLKYPLKFNYDDPQLIEKVIRMWCVDKVPLHMENTEYMMLNLARRPEYLYLVDMIYTLVPENRYNYLVRLPLRMYSIEFSNAALFNYMVEKQIFAVDTDNLLRIANIGNAQFFEDIKKLLTERQIDILEVKAQHFGSLDFLKTIYKYRKCLVTRLGFGDNSIAEYYYQQNKLSLHFKSLMGTPISLNIDLLEYMMNKMTQEEYDKMLAKFFVNAHKENLDFFNYAIKIGAYLNITEFARSKITYGNDYSRKQLLLQYRPPTLKKNPVGRPKKKIVNTQ</sequence>
<feature type="region of interest" description="Disordered" evidence="1">
    <location>
        <begin position="1"/>
        <end position="36"/>
    </location>
</feature>
<dbReference type="PANTHER" id="PTHR32142:SF55">
    <property type="entry name" value="ANKYRIN REPEAT-CONTAINING PROTEIN-RELATED"/>
    <property type="match status" value="1"/>
</dbReference>
<comment type="caution">
    <text evidence="2">The sequence shown here is derived from an EMBL/GenBank/DDBJ whole genome shotgun (WGS) entry which is preliminary data.</text>
</comment>